<accession>A0A8D9G7Q5</accession>
<dbReference type="PANTHER" id="PTHR33116">
    <property type="entry name" value="REVERSE TRANSCRIPTASE ZINC-BINDING DOMAIN-CONTAINING PROTEIN-RELATED-RELATED"/>
    <property type="match status" value="1"/>
</dbReference>
<organism evidence="2 3">
    <name type="scientific">Brassica campestris</name>
    <name type="common">Field mustard</name>
    <dbReference type="NCBI Taxonomy" id="3711"/>
    <lineage>
        <taxon>Eukaryota</taxon>
        <taxon>Viridiplantae</taxon>
        <taxon>Streptophyta</taxon>
        <taxon>Embryophyta</taxon>
        <taxon>Tracheophyta</taxon>
        <taxon>Spermatophyta</taxon>
        <taxon>Magnoliopsida</taxon>
        <taxon>eudicotyledons</taxon>
        <taxon>Gunneridae</taxon>
        <taxon>Pentapetalae</taxon>
        <taxon>rosids</taxon>
        <taxon>malvids</taxon>
        <taxon>Brassicales</taxon>
        <taxon>Brassicaceae</taxon>
        <taxon>Brassiceae</taxon>
        <taxon>Brassica</taxon>
    </lineage>
</organism>
<evidence type="ECO:0000313" key="2">
    <source>
        <dbReference type="EMBL" id="CAG7871141.1"/>
    </source>
</evidence>
<dbReference type="PANTHER" id="PTHR33116:SF86">
    <property type="entry name" value="REVERSE TRANSCRIPTASE DOMAIN-CONTAINING PROTEIN"/>
    <property type="match status" value="1"/>
</dbReference>
<gene>
    <name evidence="2" type="ORF">BRAPAZ1V2_A06P33810.2</name>
</gene>
<dbReference type="EMBL" id="LS974622">
    <property type="protein sequence ID" value="CAG7871141.1"/>
    <property type="molecule type" value="Genomic_DNA"/>
</dbReference>
<dbReference type="Proteomes" id="UP000694005">
    <property type="component" value="Chromosome A06"/>
</dbReference>
<name>A0A8D9G7Q5_BRACM</name>
<evidence type="ECO:0000313" key="3">
    <source>
        <dbReference type="Proteomes" id="UP000694005"/>
    </source>
</evidence>
<protein>
    <recommendedName>
        <fullName evidence="1">Reverse transcriptase zinc-binding domain-containing protein</fullName>
    </recommendedName>
</protein>
<evidence type="ECO:0000259" key="1">
    <source>
        <dbReference type="Pfam" id="PF13966"/>
    </source>
</evidence>
<dbReference type="Gramene" id="A06p33810.2_BraZ1">
    <property type="protein sequence ID" value="A06p33810.2_BraZ1.CDS.1"/>
    <property type="gene ID" value="A06g33810.2_BraZ1"/>
</dbReference>
<dbReference type="InterPro" id="IPR026960">
    <property type="entry name" value="RVT-Znf"/>
</dbReference>
<dbReference type="AlphaFoldDB" id="A0A8D9G7Q5"/>
<proteinExistence type="predicted"/>
<feature type="domain" description="Reverse transcriptase zinc-binding" evidence="1">
    <location>
        <begin position="223"/>
        <end position="319"/>
    </location>
</feature>
<reference evidence="2 3" key="1">
    <citation type="submission" date="2021-07" db="EMBL/GenBank/DDBJ databases">
        <authorList>
            <consortium name="Genoscope - CEA"/>
            <person name="William W."/>
        </authorList>
    </citation>
    <scope>NUCLEOTIDE SEQUENCE [LARGE SCALE GENOMIC DNA]</scope>
</reference>
<sequence length="358" mass="41513">MALPTYTMVCFLLPKTVCKQIMAIMSDFWWRSRKDSRGMHWKSWESLCKPKECGGLGFKDLEALNLALLGKQMWRMLTNKNSLLTRVFKSRYFKKSDPLSAPLGSRPSYAWRSIHAAQKLVQQGARVIIGSGKDTKVWSERWIGSKPAMMVTSMRRHERGRQLDVSEDMRVSELLCGNGSEWNAELVRDMFTEEVKSKILAIRPAGRNSMDTYSWEYTKTGHYTVKSAYWVQTNIIEGVEEKQAMIQPSLDVIYQQVWNLETSPKIKHFLWRCLNNALPVAENMVHRHIGKNKECCRCDGVAESVNHLLFQCNFARLVWAEANVHIPPAGKWSDSLFSNLHWILNLKKSIQWRLWKKV</sequence>
<dbReference type="Pfam" id="PF13966">
    <property type="entry name" value="zf-RVT"/>
    <property type="match status" value="1"/>
</dbReference>